<feature type="region of interest" description="Disordered" evidence="1">
    <location>
        <begin position="393"/>
        <end position="418"/>
    </location>
</feature>
<keyword evidence="3" id="KW-1185">Reference proteome</keyword>
<evidence type="ECO:0000313" key="3">
    <source>
        <dbReference type="Proteomes" id="UP001153076"/>
    </source>
</evidence>
<feature type="region of interest" description="Disordered" evidence="1">
    <location>
        <begin position="1"/>
        <end position="64"/>
    </location>
</feature>
<reference evidence="2" key="1">
    <citation type="submission" date="2022-04" db="EMBL/GenBank/DDBJ databases">
        <title>Carnegiea gigantea Genome sequencing and assembly v2.</title>
        <authorList>
            <person name="Copetti D."/>
            <person name="Sanderson M.J."/>
            <person name="Burquez A."/>
            <person name="Wojciechowski M.F."/>
        </authorList>
    </citation>
    <scope>NUCLEOTIDE SEQUENCE</scope>
    <source>
        <strain evidence="2">SGP5-SGP5p</strain>
        <tissue evidence="2">Aerial part</tissue>
    </source>
</reference>
<dbReference type="Proteomes" id="UP001153076">
    <property type="component" value="Unassembled WGS sequence"/>
</dbReference>
<sequence>MKSTLKELQWNAFQTGHNRGKNMKAYRQEESSDSDEEVSLGSDGKTPPPSDDSEESASRPPHPLPEDYQELCLHFVLSKVEEAARNFELLEMVQATFYDMLLNDAVGLGIVSGFIAADLKASLEGLRWTSFESWMYINRHGLLEAQLHQRSPLGGTREPVNGQEESSSSNDCPLPFTPSEAVEYVPDTFRLSLRTSLALCLNLLLEDYHGLCPGFNLGVATQYAMALTFRRWCRRFFTPWSLMTLQNSGFRDWHELYSVGLPTPELDYHGDLTARRMANTKSTPRVCTLDGLLAEGTIEGNFYSASGSQRLEAEVLFTSVSSSSAGTSASSFLDRTFANSSSDGPSTSSFSDGTSASPLSRGVPRALGRSVLKKKASSPIEPVLEIITDGLVFPEAPSRSDPPNGSSTHFPKREQPWRKTRAKLTPLESGDAIFEQIAAEAERRREEKKACLVNVVAKKAPSLVPCGKNPIISLPPVHRHKHQLIEDHQDDTAASTLASIKGKEVRESSPPTRSVDRLVGGEALGLQESLALARAIKAMSKRRRLDEAVAKYKHRWEKLKEDTDTWEAKKKDLQGRLNEALSKAKAALGKAEATAGIDKAAKVEELGHQRSCEEVMEFLRKRNANRPRLRARTPKKWSLSPSGEGEEDEGTTPLDGEGGTPSHVMMSTELPVSISILRTIALATFISTTYGSLCEDVKRGLYFPPNTKVGL</sequence>
<proteinExistence type="predicted"/>
<dbReference type="AlphaFoldDB" id="A0A9Q1K0N1"/>
<dbReference type="EMBL" id="JAKOGI010000465">
    <property type="protein sequence ID" value="KAJ8434599.1"/>
    <property type="molecule type" value="Genomic_DNA"/>
</dbReference>
<feature type="region of interest" description="Disordered" evidence="1">
    <location>
        <begin position="338"/>
        <end position="362"/>
    </location>
</feature>
<name>A0A9Q1K0N1_9CARY</name>
<evidence type="ECO:0000313" key="2">
    <source>
        <dbReference type="EMBL" id="KAJ8434599.1"/>
    </source>
</evidence>
<feature type="region of interest" description="Disordered" evidence="1">
    <location>
        <begin position="153"/>
        <end position="173"/>
    </location>
</feature>
<evidence type="ECO:0000256" key="1">
    <source>
        <dbReference type="SAM" id="MobiDB-lite"/>
    </source>
</evidence>
<feature type="compositionally biased region" description="Low complexity" evidence="1">
    <location>
        <begin position="340"/>
        <end position="358"/>
    </location>
</feature>
<protein>
    <submittedName>
        <fullName evidence="2">Uncharacterized protein</fullName>
    </submittedName>
</protein>
<organism evidence="2 3">
    <name type="scientific">Carnegiea gigantea</name>
    <dbReference type="NCBI Taxonomy" id="171969"/>
    <lineage>
        <taxon>Eukaryota</taxon>
        <taxon>Viridiplantae</taxon>
        <taxon>Streptophyta</taxon>
        <taxon>Embryophyta</taxon>
        <taxon>Tracheophyta</taxon>
        <taxon>Spermatophyta</taxon>
        <taxon>Magnoliopsida</taxon>
        <taxon>eudicotyledons</taxon>
        <taxon>Gunneridae</taxon>
        <taxon>Pentapetalae</taxon>
        <taxon>Caryophyllales</taxon>
        <taxon>Cactineae</taxon>
        <taxon>Cactaceae</taxon>
        <taxon>Cactoideae</taxon>
        <taxon>Echinocereeae</taxon>
        <taxon>Carnegiea</taxon>
    </lineage>
</organism>
<feature type="region of interest" description="Disordered" evidence="1">
    <location>
        <begin position="626"/>
        <end position="665"/>
    </location>
</feature>
<comment type="caution">
    <text evidence="2">The sequence shown here is derived from an EMBL/GenBank/DDBJ whole genome shotgun (WGS) entry which is preliminary data.</text>
</comment>
<gene>
    <name evidence="2" type="ORF">Cgig2_025025</name>
</gene>
<feature type="compositionally biased region" description="Basic residues" evidence="1">
    <location>
        <begin position="626"/>
        <end position="635"/>
    </location>
</feature>
<accession>A0A9Q1K0N1</accession>